<keyword evidence="2" id="KW-0472">Membrane</keyword>
<feature type="region of interest" description="Disordered" evidence="1">
    <location>
        <begin position="59"/>
        <end position="78"/>
    </location>
</feature>
<name>X1GYS6_9ZZZZ</name>
<gene>
    <name evidence="3" type="ORF">S03H2_27531</name>
</gene>
<protein>
    <submittedName>
        <fullName evidence="3">Uncharacterized protein</fullName>
    </submittedName>
</protein>
<sequence>PGFDLLMMVDWEAGIKDSWTAELELPPLVGLSELVGNVDDSFSDEKSIASFPDEVQNKSVSMTEAAESPSGNLSEAGTAESSRNLLRNIIITFGVIFVFVIVISVQVLLRKPEKKR</sequence>
<organism evidence="3">
    <name type="scientific">marine sediment metagenome</name>
    <dbReference type="NCBI Taxonomy" id="412755"/>
    <lineage>
        <taxon>unclassified sequences</taxon>
        <taxon>metagenomes</taxon>
        <taxon>ecological metagenomes</taxon>
    </lineage>
</organism>
<feature type="compositionally biased region" description="Polar residues" evidence="1">
    <location>
        <begin position="69"/>
        <end position="78"/>
    </location>
</feature>
<proteinExistence type="predicted"/>
<keyword evidence="2" id="KW-0812">Transmembrane</keyword>
<reference evidence="3" key="1">
    <citation type="journal article" date="2014" name="Front. Microbiol.">
        <title>High frequency of phylogenetically diverse reductive dehalogenase-homologous genes in deep subseafloor sedimentary metagenomes.</title>
        <authorList>
            <person name="Kawai M."/>
            <person name="Futagami T."/>
            <person name="Toyoda A."/>
            <person name="Takaki Y."/>
            <person name="Nishi S."/>
            <person name="Hori S."/>
            <person name="Arai W."/>
            <person name="Tsubouchi T."/>
            <person name="Morono Y."/>
            <person name="Uchiyama I."/>
            <person name="Ito T."/>
            <person name="Fujiyama A."/>
            <person name="Inagaki F."/>
            <person name="Takami H."/>
        </authorList>
    </citation>
    <scope>NUCLEOTIDE SEQUENCE</scope>
    <source>
        <strain evidence="3">Expedition CK06-06</strain>
    </source>
</reference>
<dbReference type="EMBL" id="BARU01016570">
    <property type="protein sequence ID" value="GAH49985.1"/>
    <property type="molecule type" value="Genomic_DNA"/>
</dbReference>
<feature type="transmembrane region" description="Helical" evidence="2">
    <location>
        <begin position="89"/>
        <end position="109"/>
    </location>
</feature>
<evidence type="ECO:0000256" key="1">
    <source>
        <dbReference type="SAM" id="MobiDB-lite"/>
    </source>
</evidence>
<evidence type="ECO:0000256" key="2">
    <source>
        <dbReference type="SAM" id="Phobius"/>
    </source>
</evidence>
<comment type="caution">
    <text evidence="3">The sequence shown here is derived from an EMBL/GenBank/DDBJ whole genome shotgun (WGS) entry which is preliminary data.</text>
</comment>
<feature type="non-terminal residue" evidence="3">
    <location>
        <position position="1"/>
    </location>
</feature>
<dbReference type="AlphaFoldDB" id="X1GYS6"/>
<evidence type="ECO:0000313" key="3">
    <source>
        <dbReference type="EMBL" id="GAH49985.1"/>
    </source>
</evidence>
<keyword evidence="2" id="KW-1133">Transmembrane helix</keyword>
<accession>X1GYS6</accession>